<dbReference type="InterPro" id="IPR011990">
    <property type="entry name" value="TPR-like_helical_dom_sf"/>
</dbReference>
<dbReference type="eggNOG" id="COG0457">
    <property type="taxonomic scope" value="Bacteria"/>
</dbReference>
<accession>S4XUW3</accession>
<sequence length="345" mass="34336">MSRRRAARRGSAALALAAALAAAPRPSRAQAGGDAAAAEVLFEQAIALMRQGDYEQACPRLAESQRLDAGVGTLLYLAACYERLGKTASAWATYREAADAARRQGQADREQQAREGAAALEARLARLLVEVPAGSAAPGLSVRRDGQELAPVLWGTAMPVDPGAYTVEASAPGRLPWSTTAAVDPAGGTATVTVPPLAAAPPPPGARPAAPAGASAAQPAAPPARPAPREAAGMPAQRLAAVIAAGAGVVGIGASVGLGFAARARFEEAAPYCDGDTCDDEGVEIRGDAIDLARAGTVVFLVGAAAVAAGGVLWLTTPSPAASAAGRPAVHVGLGPTGLSLGGRF</sequence>
<gene>
    <name evidence="4" type="ORF">SCE1572_14920</name>
</gene>
<feature type="compositionally biased region" description="Low complexity" evidence="1">
    <location>
        <begin position="207"/>
        <end position="219"/>
    </location>
</feature>
<organism evidence="4 5">
    <name type="scientific">Sorangium cellulosum So0157-2</name>
    <dbReference type="NCBI Taxonomy" id="1254432"/>
    <lineage>
        <taxon>Bacteria</taxon>
        <taxon>Pseudomonadati</taxon>
        <taxon>Myxococcota</taxon>
        <taxon>Polyangia</taxon>
        <taxon>Polyangiales</taxon>
        <taxon>Polyangiaceae</taxon>
        <taxon>Sorangium</taxon>
    </lineage>
</organism>
<feature type="signal peptide" evidence="3">
    <location>
        <begin position="1"/>
        <end position="29"/>
    </location>
</feature>
<feature type="chain" id="PRO_5004525749" description="PEGA domain-containing protein" evidence="3">
    <location>
        <begin position="30"/>
        <end position="345"/>
    </location>
</feature>
<dbReference type="PATRIC" id="fig|1254432.3.peg.3360"/>
<dbReference type="EMBL" id="CP003969">
    <property type="protein sequence ID" value="AGP35700.1"/>
    <property type="molecule type" value="Genomic_DNA"/>
</dbReference>
<name>S4XUW3_SORCE</name>
<reference evidence="4 5" key="1">
    <citation type="journal article" date="2013" name="Sci. Rep.">
        <title>Extraordinary expansion of a Sorangium cellulosum genome from an alkaline milieu.</title>
        <authorList>
            <person name="Han K."/>
            <person name="Li Z.F."/>
            <person name="Peng R."/>
            <person name="Zhu L.P."/>
            <person name="Zhou T."/>
            <person name="Wang L.G."/>
            <person name="Li S.G."/>
            <person name="Zhang X.B."/>
            <person name="Hu W."/>
            <person name="Wu Z.H."/>
            <person name="Qin N."/>
            <person name="Li Y.Z."/>
        </authorList>
    </citation>
    <scope>NUCLEOTIDE SEQUENCE [LARGE SCALE GENOMIC DNA]</scope>
    <source>
        <strain evidence="4 5">So0157-2</strain>
    </source>
</reference>
<feature type="transmembrane region" description="Helical" evidence="2">
    <location>
        <begin position="239"/>
        <end position="262"/>
    </location>
</feature>
<protein>
    <recommendedName>
        <fullName evidence="6">PEGA domain-containing protein</fullName>
    </recommendedName>
</protein>
<dbReference type="Proteomes" id="UP000014803">
    <property type="component" value="Chromosome"/>
</dbReference>
<proteinExistence type="predicted"/>
<dbReference type="InterPro" id="IPR006311">
    <property type="entry name" value="TAT_signal"/>
</dbReference>
<feature type="transmembrane region" description="Helical" evidence="2">
    <location>
        <begin position="295"/>
        <end position="315"/>
    </location>
</feature>
<dbReference type="HOGENOM" id="CLU_052651_1_0_7"/>
<evidence type="ECO:0000313" key="5">
    <source>
        <dbReference type="Proteomes" id="UP000014803"/>
    </source>
</evidence>
<dbReference type="PROSITE" id="PS51318">
    <property type="entry name" value="TAT"/>
    <property type="match status" value="1"/>
</dbReference>
<evidence type="ECO:0000256" key="2">
    <source>
        <dbReference type="SAM" id="Phobius"/>
    </source>
</evidence>
<dbReference type="Gene3D" id="1.25.40.10">
    <property type="entry name" value="Tetratricopeptide repeat domain"/>
    <property type="match status" value="1"/>
</dbReference>
<keyword evidence="2" id="KW-0812">Transmembrane</keyword>
<dbReference type="KEGG" id="scu:SCE1572_14920"/>
<keyword evidence="3" id="KW-0732">Signal</keyword>
<evidence type="ECO:0000256" key="1">
    <source>
        <dbReference type="SAM" id="MobiDB-lite"/>
    </source>
</evidence>
<evidence type="ECO:0000256" key="3">
    <source>
        <dbReference type="SAM" id="SignalP"/>
    </source>
</evidence>
<feature type="region of interest" description="Disordered" evidence="1">
    <location>
        <begin position="198"/>
        <end position="232"/>
    </location>
</feature>
<dbReference type="AlphaFoldDB" id="S4XUW3"/>
<keyword evidence="2" id="KW-0472">Membrane</keyword>
<dbReference type="SUPFAM" id="SSF48452">
    <property type="entry name" value="TPR-like"/>
    <property type="match status" value="1"/>
</dbReference>
<dbReference type="STRING" id="1254432.SCE1572_14920"/>
<evidence type="ECO:0008006" key="6">
    <source>
        <dbReference type="Google" id="ProtNLM"/>
    </source>
</evidence>
<keyword evidence="2" id="KW-1133">Transmembrane helix</keyword>
<dbReference type="RefSeq" id="WP_020734946.1">
    <property type="nucleotide sequence ID" value="NC_021658.1"/>
</dbReference>
<evidence type="ECO:0000313" key="4">
    <source>
        <dbReference type="EMBL" id="AGP35700.1"/>
    </source>
</evidence>